<dbReference type="InterPro" id="IPR046625">
    <property type="entry name" value="DUF6737"/>
</dbReference>
<protein>
    <recommendedName>
        <fullName evidence="2">DUF6737 domain-containing protein</fullName>
    </recommendedName>
</protein>
<dbReference type="Pfam" id="PF20522">
    <property type="entry name" value="DUF6737"/>
    <property type="match status" value="1"/>
</dbReference>
<keyword evidence="1" id="KW-0472">Membrane</keyword>
<feature type="transmembrane region" description="Helical" evidence="1">
    <location>
        <begin position="43"/>
        <end position="61"/>
    </location>
</feature>
<evidence type="ECO:0000259" key="2">
    <source>
        <dbReference type="Pfam" id="PF20522"/>
    </source>
</evidence>
<dbReference type="EMBL" id="LJOY01000075">
    <property type="protein sequence ID" value="OBQ20528.1"/>
    <property type="molecule type" value="Genomic_DNA"/>
</dbReference>
<dbReference type="PATRIC" id="fig|1710894.3.peg.2330"/>
<sequence length="78" mass="9331">MSEQQIISPWKYKPWWCQPWSIVLTTVTLISGSWLIFKIIWLTILVAIPLLIWMGFFLLIWPQMMIRSGVLDNFEKHP</sequence>
<accession>A0A1B7VLG9</accession>
<name>A0A1B7VLG9_APHFL</name>
<evidence type="ECO:0000256" key="1">
    <source>
        <dbReference type="SAM" id="Phobius"/>
    </source>
</evidence>
<reference evidence="3 4" key="1">
    <citation type="submission" date="2015-09" db="EMBL/GenBank/DDBJ databases">
        <title>Whole genome shotgun sequence assembly of Aphanizomenon flos-aquae UKL13.</title>
        <authorList>
            <person name="Driscoll C."/>
        </authorList>
    </citation>
    <scope>NUCLEOTIDE SEQUENCE [LARGE SCALE GENOMIC DNA]</scope>
    <source>
        <strain evidence="3">MDT13</strain>
    </source>
</reference>
<comment type="caution">
    <text evidence="3">The sequence shown here is derived from an EMBL/GenBank/DDBJ whole genome shotgun (WGS) entry which is preliminary data.</text>
</comment>
<dbReference type="STRING" id="1803587.GCA_001593825_02077"/>
<gene>
    <name evidence="3" type="ORF">AN481_17005</name>
</gene>
<evidence type="ECO:0000313" key="3">
    <source>
        <dbReference type="EMBL" id="OBQ20528.1"/>
    </source>
</evidence>
<dbReference type="AlphaFoldDB" id="A0A1B7VLG9"/>
<feature type="domain" description="DUF6737" evidence="2">
    <location>
        <begin position="8"/>
        <end position="64"/>
    </location>
</feature>
<proteinExistence type="predicted"/>
<feature type="transmembrane region" description="Helical" evidence="1">
    <location>
        <begin position="20"/>
        <end position="37"/>
    </location>
</feature>
<organism evidence="3 4">
    <name type="scientific">Aphanizomenon flos-aquae LD13</name>
    <dbReference type="NCBI Taxonomy" id="1710894"/>
    <lineage>
        <taxon>Bacteria</taxon>
        <taxon>Bacillati</taxon>
        <taxon>Cyanobacteriota</taxon>
        <taxon>Cyanophyceae</taxon>
        <taxon>Nostocales</taxon>
        <taxon>Aphanizomenonaceae</taxon>
        <taxon>Aphanizomenon</taxon>
    </lineage>
</organism>
<keyword evidence="1" id="KW-1133">Transmembrane helix</keyword>
<dbReference type="Proteomes" id="UP000092382">
    <property type="component" value="Unassembled WGS sequence"/>
</dbReference>
<keyword evidence="1" id="KW-0812">Transmembrane</keyword>
<evidence type="ECO:0000313" key="4">
    <source>
        <dbReference type="Proteomes" id="UP000092382"/>
    </source>
</evidence>